<gene>
    <name evidence="15" type="ORF">UU9_03707</name>
</gene>
<keyword evidence="3" id="KW-1003">Cell membrane</keyword>
<comment type="cofactor">
    <cofactor evidence="12">
        <name>Zn(2+)</name>
        <dbReference type="ChEBI" id="CHEBI:29105"/>
    </cofactor>
    <text evidence="12">Binds 1 zinc ion per subunit.</text>
</comment>
<dbReference type="GO" id="GO:0007155">
    <property type="term" value="P:cell adhesion"/>
    <property type="evidence" value="ECO:0007669"/>
    <property type="project" value="InterPro"/>
</dbReference>
<sequence length="403" mass="44181">MNELVYRNEATLRVIALVLSVVIWLVLILGTFGIALLYLLAFALFALVAHSALIAHLRGNAIPINARQFPDLHARLQQCAAKLGMSVPEAYLVNGNGVLNAFATKFLGRSFVVLLSDVVDSMEDRPDALNFYIGHELGHLRQNHQTWSTVLAPALFLPLIGAAYSRAREYTCDRHGLAVCDHPEDAQYGLVALAAGKRRWRSVNLAEYSASAAPSPGFWMSLHELAGDYPWLNKRHAWLHALPDRRQPVLGRRNPFAWLICLFMPRVPGLGIGGGVFVVAYIGILAAIALPAYRDYTGRVASRTAMTDSAPYRDAVARYGASHQQWPASMEEMNMPPFVGNQSTATITLGENGVLAVGFAKPPLQGHVLQLTPYVTEGALHWSCAGDVPAKLLPLECRDQTQR</sequence>
<dbReference type="Proteomes" id="UP000004210">
    <property type="component" value="Unassembled WGS sequence"/>
</dbReference>
<keyword evidence="6" id="KW-0479">Metal-binding</keyword>
<evidence type="ECO:0000256" key="11">
    <source>
        <dbReference type="ARBA" id="ARBA00023136"/>
    </source>
</evidence>
<keyword evidence="10 12" id="KW-0482">Metalloprotease</keyword>
<feature type="transmembrane region" description="Helical" evidence="13">
    <location>
        <begin position="270"/>
        <end position="293"/>
    </location>
</feature>
<dbReference type="STRING" id="1163408.UU9_03707"/>
<dbReference type="GO" id="GO:0009289">
    <property type="term" value="C:pilus"/>
    <property type="evidence" value="ECO:0007669"/>
    <property type="project" value="InterPro"/>
</dbReference>
<dbReference type="CDD" id="cd07325">
    <property type="entry name" value="M48_Ste24p_like"/>
    <property type="match status" value="1"/>
</dbReference>
<evidence type="ECO:0000256" key="6">
    <source>
        <dbReference type="ARBA" id="ARBA00022723"/>
    </source>
</evidence>
<protein>
    <submittedName>
        <fullName evidence="15">Peptidase M48 Ste24p</fullName>
    </submittedName>
</protein>
<proteinExistence type="inferred from homology"/>
<evidence type="ECO:0000259" key="14">
    <source>
        <dbReference type="Pfam" id="PF01435"/>
    </source>
</evidence>
<keyword evidence="5 13" id="KW-0812">Transmembrane</keyword>
<evidence type="ECO:0000256" key="7">
    <source>
        <dbReference type="ARBA" id="ARBA00022801"/>
    </source>
</evidence>
<dbReference type="Gene3D" id="3.30.700.10">
    <property type="entry name" value="Glycoprotein, Type 4 Pilin"/>
    <property type="match status" value="1"/>
</dbReference>
<dbReference type="AlphaFoldDB" id="I4VWT8"/>
<evidence type="ECO:0000256" key="8">
    <source>
        <dbReference type="ARBA" id="ARBA00022833"/>
    </source>
</evidence>
<keyword evidence="4 12" id="KW-0645">Protease</keyword>
<comment type="similarity">
    <text evidence="12">Belongs to the peptidase M48 family.</text>
</comment>
<comment type="similarity">
    <text evidence="2">Belongs to the N-Me-Phe pilin family.</text>
</comment>
<dbReference type="PANTHER" id="PTHR43221:SF1">
    <property type="entry name" value="PROTEASE HTPX"/>
    <property type="match status" value="1"/>
</dbReference>
<dbReference type="GO" id="GO:0005886">
    <property type="term" value="C:plasma membrane"/>
    <property type="evidence" value="ECO:0007669"/>
    <property type="project" value="UniProtKB-SubCell"/>
</dbReference>
<evidence type="ECO:0000256" key="13">
    <source>
        <dbReference type="SAM" id="Phobius"/>
    </source>
</evidence>
<evidence type="ECO:0000313" key="16">
    <source>
        <dbReference type="Proteomes" id="UP000004210"/>
    </source>
</evidence>
<dbReference type="GO" id="GO:0046872">
    <property type="term" value="F:metal ion binding"/>
    <property type="evidence" value="ECO:0007669"/>
    <property type="project" value="UniProtKB-KW"/>
</dbReference>
<keyword evidence="8 12" id="KW-0862">Zinc</keyword>
<evidence type="ECO:0000256" key="2">
    <source>
        <dbReference type="ARBA" id="ARBA00005233"/>
    </source>
</evidence>
<dbReference type="GO" id="GO:0006508">
    <property type="term" value="P:proteolysis"/>
    <property type="evidence" value="ECO:0007669"/>
    <property type="project" value="UniProtKB-KW"/>
</dbReference>
<comment type="caution">
    <text evidence="15">The sequence shown here is derived from an EMBL/GenBank/DDBJ whole genome shotgun (WGS) entry which is preliminary data.</text>
</comment>
<evidence type="ECO:0000256" key="3">
    <source>
        <dbReference type="ARBA" id="ARBA00022475"/>
    </source>
</evidence>
<evidence type="ECO:0000256" key="10">
    <source>
        <dbReference type="ARBA" id="ARBA00023049"/>
    </source>
</evidence>
<keyword evidence="16" id="KW-1185">Reference proteome</keyword>
<accession>I4VWT8</accession>
<evidence type="ECO:0000256" key="9">
    <source>
        <dbReference type="ARBA" id="ARBA00022989"/>
    </source>
</evidence>
<keyword evidence="7 12" id="KW-0378">Hydrolase</keyword>
<keyword evidence="9 13" id="KW-1133">Transmembrane helix</keyword>
<dbReference type="GO" id="GO:0004222">
    <property type="term" value="F:metalloendopeptidase activity"/>
    <property type="evidence" value="ECO:0007669"/>
    <property type="project" value="InterPro"/>
</dbReference>
<comment type="subcellular location">
    <subcellularLocation>
        <location evidence="1">Cell membrane</location>
        <topology evidence="1">Multi-pass membrane protein</topology>
    </subcellularLocation>
</comment>
<dbReference type="InterPro" id="IPR050083">
    <property type="entry name" value="HtpX_protease"/>
</dbReference>
<dbReference type="PANTHER" id="PTHR43221">
    <property type="entry name" value="PROTEASE HTPX"/>
    <property type="match status" value="1"/>
</dbReference>
<dbReference type="PATRIC" id="fig|1163408.3.peg.759"/>
<feature type="domain" description="Peptidase M48" evidence="14">
    <location>
        <begin position="67"/>
        <end position="151"/>
    </location>
</feature>
<evidence type="ECO:0000256" key="12">
    <source>
        <dbReference type="RuleBase" id="RU003983"/>
    </source>
</evidence>
<evidence type="ECO:0000256" key="1">
    <source>
        <dbReference type="ARBA" id="ARBA00004651"/>
    </source>
</evidence>
<dbReference type="Gene3D" id="3.30.2010.10">
    <property type="entry name" value="Metalloproteases ('zincins'), catalytic domain"/>
    <property type="match status" value="1"/>
</dbReference>
<dbReference type="eggNOG" id="COG0501">
    <property type="taxonomic scope" value="Bacteria"/>
</dbReference>
<evidence type="ECO:0000313" key="15">
    <source>
        <dbReference type="EMBL" id="EIL91679.1"/>
    </source>
</evidence>
<dbReference type="Pfam" id="PF01435">
    <property type="entry name" value="Peptidase_M48"/>
    <property type="match status" value="1"/>
</dbReference>
<reference evidence="15 16" key="1">
    <citation type="journal article" date="2012" name="J. Bacteriol.">
        <title>Genome sequences for six rhodanobacter strains, isolated from soils and the terrestrial subsurface, with variable denitrification capabilities.</title>
        <authorList>
            <person name="Kostka J.E."/>
            <person name="Green S.J."/>
            <person name="Rishishwar L."/>
            <person name="Prakash O."/>
            <person name="Katz L.S."/>
            <person name="Marino-Ramirez L."/>
            <person name="Jordan I.K."/>
            <person name="Munk C."/>
            <person name="Ivanova N."/>
            <person name="Mikhailova N."/>
            <person name="Watson D.B."/>
            <person name="Brown S.D."/>
            <person name="Palumbo A.V."/>
            <person name="Brooks S.C."/>
        </authorList>
    </citation>
    <scope>NUCLEOTIDE SEQUENCE [LARGE SCALE GENOMIC DNA]</scope>
    <source>
        <strain evidence="16">Jip2T</strain>
    </source>
</reference>
<dbReference type="EMBL" id="AJXU01000017">
    <property type="protein sequence ID" value="EIL91679.1"/>
    <property type="molecule type" value="Genomic_DNA"/>
</dbReference>
<dbReference type="InterPro" id="IPR001082">
    <property type="entry name" value="Pilin"/>
</dbReference>
<evidence type="ECO:0000256" key="5">
    <source>
        <dbReference type="ARBA" id="ARBA00022692"/>
    </source>
</evidence>
<dbReference type="RefSeq" id="WP_007080382.1">
    <property type="nucleotide sequence ID" value="NZ_AJXU01000017.1"/>
</dbReference>
<dbReference type="OrthoDB" id="198456at2"/>
<dbReference type="SUPFAM" id="SSF54523">
    <property type="entry name" value="Pili subunits"/>
    <property type="match status" value="1"/>
</dbReference>
<dbReference type="Pfam" id="PF00114">
    <property type="entry name" value="Pilin"/>
    <property type="match status" value="1"/>
</dbReference>
<dbReference type="InterPro" id="IPR001915">
    <property type="entry name" value="Peptidase_M48"/>
</dbReference>
<dbReference type="InterPro" id="IPR045584">
    <property type="entry name" value="Pilin-like"/>
</dbReference>
<organism evidence="15 16">
    <name type="scientific">Rhodanobacter fulvus Jip2</name>
    <dbReference type="NCBI Taxonomy" id="1163408"/>
    <lineage>
        <taxon>Bacteria</taxon>
        <taxon>Pseudomonadati</taxon>
        <taxon>Pseudomonadota</taxon>
        <taxon>Gammaproteobacteria</taxon>
        <taxon>Lysobacterales</taxon>
        <taxon>Rhodanobacteraceae</taxon>
        <taxon>Rhodanobacter</taxon>
    </lineage>
</organism>
<evidence type="ECO:0000256" key="4">
    <source>
        <dbReference type="ARBA" id="ARBA00022670"/>
    </source>
</evidence>
<keyword evidence="11 13" id="KW-0472">Membrane</keyword>
<name>I4VWT8_9GAMM</name>